<evidence type="ECO:0000313" key="2">
    <source>
        <dbReference type="Proteomes" id="UP001221757"/>
    </source>
</evidence>
<evidence type="ECO:0000313" key="1">
    <source>
        <dbReference type="EMBL" id="KAJ7665712.1"/>
    </source>
</evidence>
<evidence type="ECO:0008006" key="3">
    <source>
        <dbReference type="Google" id="ProtNLM"/>
    </source>
</evidence>
<organism evidence="1 2">
    <name type="scientific">Mycena rosella</name>
    <name type="common">Pink bonnet</name>
    <name type="synonym">Agaricus rosellus</name>
    <dbReference type="NCBI Taxonomy" id="1033263"/>
    <lineage>
        <taxon>Eukaryota</taxon>
        <taxon>Fungi</taxon>
        <taxon>Dikarya</taxon>
        <taxon>Basidiomycota</taxon>
        <taxon>Agaricomycotina</taxon>
        <taxon>Agaricomycetes</taxon>
        <taxon>Agaricomycetidae</taxon>
        <taxon>Agaricales</taxon>
        <taxon>Marasmiineae</taxon>
        <taxon>Mycenaceae</taxon>
        <taxon>Mycena</taxon>
    </lineage>
</organism>
<dbReference type="EMBL" id="JARKIE010000213">
    <property type="protein sequence ID" value="KAJ7665712.1"/>
    <property type="molecule type" value="Genomic_DNA"/>
</dbReference>
<dbReference type="Proteomes" id="UP001221757">
    <property type="component" value="Unassembled WGS sequence"/>
</dbReference>
<sequence length="454" mass="50166">MATNALEPDLHHTHLSIAPILRTPPEILQQIFTGCFDTRFPHPQPFSSAEAPLLLCGVCRLWRALAISTPELWAHISVSIGRHTPETVKPSPHLVKNWIARSGCQPITFVLQDLGLPSSCPDIANDLLKIFLPQIHRWQSVTLILPNHDFPASLTALEIPFGRASLLQIAKFEFGVETGLGLNAEIPQIGGLSRILGSSSQLHTLYWRNDLYTLEFIEVRWAQLTVVDLVPLWRPMSQIIDVMRKAPLRSLSAFIADASGHVAAPLVLPDLLILWIGTEVDLSPLFRQLTLPSLQNINVFCANPVIPQTEVVRCIARSGCLVNTAILKSLRIPKAELITFLRSSPSLRLLDISNGGEVTITDDILSLLTVRDEPCVCPNLRIIRFLESSVFSADGVLADMVASRLEAIPSATLSRLSVHFSDADLPGHWEDIRRLKGLGDATDCRVWINEPETA</sequence>
<comment type="caution">
    <text evidence="1">The sequence shown here is derived from an EMBL/GenBank/DDBJ whole genome shotgun (WGS) entry which is preliminary data.</text>
</comment>
<accession>A0AAD7CWL3</accession>
<reference evidence="1" key="1">
    <citation type="submission" date="2023-03" db="EMBL/GenBank/DDBJ databases">
        <title>Massive genome expansion in bonnet fungi (Mycena s.s.) driven by repeated elements and novel gene families across ecological guilds.</title>
        <authorList>
            <consortium name="Lawrence Berkeley National Laboratory"/>
            <person name="Harder C.B."/>
            <person name="Miyauchi S."/>
            <person name="Viragh M."/>
            <person name="Kuo A."/>
            <person name="Thoen E."/>
            <person name="Andreopoulos B."/>
            <person name="Lu D."/>
            <person name="Skrede I."/>
            <person name="Drula E."/>
            <person name="Henrissat B."/>
            <person name="Morin E."/>
            <person name="Kohler A."/>
            <person name="Barry K."/>
            <person name="LaButti K."/>
            <person name="Morin E."/>
            <person name="Salamov A."/>
            <person name="Lipzen A."/>
            <person name="Mereny Z."/>
            <person name="Hegedus B."/>
            <person name="Baldrian P."/>
            <person name="Stursova M."/>
            <person name="Weitz H."/>
            <person name="Taylor A."/>
            <person name="Grigoriev I.V."/>
            <person name="Nagy L.G."/>
            <person name="Martin F."/>
            <person name="Kauserud H."/>
        </authorList>
    </citation>
    <scope>NUCLEOTIDE SEQUENCE</scope>
    <source>
        <strain evidence="1">CBHHK067</strain>
    </source>
</reference>
<proteinExistence type="predicted"/>
<protein>
    <recommendedName>
        <fullName evidence="3">F-box domain-containing protein</fullName>
    </recommendedName>
</protein>
<name>A0AAD7CWL3_MYCRO</name>
<keyword evidence="2" id="KW-1185">Reference proteome</keyword>
<dbReference type="AlphaFoldDB" id="A0AAD7CWL3"/>
<gene>
    <name evidence="1" type="ORF">B0H17DRAFT_1210834</name>
</gene>